<accession>A0ABU5ZI81</accession>
<reference evidence="2" key="1">
    <citation type="submission" date="2023-12" db="EMBL/GenBank/DDBJ databases">
        <title>Fervidustalea candida gen. nov., sp. nov., a novel member of the family Paenibacillaceae isolated from a geothermal area.</title>
        <authorList>
            <person name="Li W.-J."/>
            <person name="Jiao J.-Y."/>
            <person name="Chen Y."/>
        </authorList>
    </citation>
    <scope>NUCLEOTIDE SEQUENCE</scope>
    <source>
        <strain evidence="2">SYSU GA230002</strain>
    </source>
</reference>
<dbReference type="Pfam" id="PF00248">
    <property type="entry name" value="Aldo_ket_red"/>
    <property type="match status" value="1"/>
</dbReference>
<evidence type="ECO:0000259" key="1">
    <source>
        <dbReference type="Pfam" id="PF00248"/>
    </source>
</evidence>
<dbReference type="Proteomes" id="UP001310386">
    <property type="component" value="Unassembled WGS sequence"/>
</dbReference>
<evidence type="ECO:0000313" key="3">
    <source>
        <dbReference type="Proteomes" id="UP001310386"/>
    </source>
</evidence>
<protein>
    <submittedName>
        <fullName evidence="2">Aldo/keto reductase</fullName>
    </submittedName>
</protein>
<dbReference type="Gene3D" id="3.20.20.100">
    <property type="entry name" value="NADP-dependent oxidoreductase domain"/>
    <property type="match status" value="1"/>
</dbReference>
<dbReference type="PANTHER" id="PTHR43312">
    <property type="entry name" value="D-THREO-ALDOSE 1-DEHYDROGENASE"/>
    <property type="match status" value="1"/>
</dbReference>
<dbReference type="EMBL" id="JAYJLD010000014">
    <property type="protein sequence ID" value="MEB3102218.1"/>
    <property type="molecule type" value="Genomic_DNA"/>
</dbReference>
<dbReference type="CDD" id="cd19097">
    <property type="entry name" value="AKR_unchar"/>
    <property type="match status" value="1"/>
</dbReference>
<keyword evidence="3" id="KW-1185">Reference proteome</keyword>
<dbReference type="InterPro" id="IPR023210">
    <property type="entry name" value="NADP_OxRdtase_dom"/>
</dbReference>
<dbReference type="InterPro" id="IPR036812">
    <property type="entry name" value="NAD(P)_OxRdtase_dom_sf"/>
</dbReference>
<sequence length="313" mass="34976">MFAPQSKMLTGKMRDASMKLGLGTVQFGLDYGVSNKKGKTPPEEAYDILEAAHRLGIRVLDTAALYGSSEETLGHCLLPHHNFSIITKTPQFSSPTLAPFDAKLLVDTFHQSLTRMRQKSIYGLLIHQADDLLKDNGHLLAETMVRLKQSGFVEKIGVSVYTGAQIDRILELYPVDIIQLPLNILDQRLLLSGHLSKLKKSGIEIHARSVFLQGLLLMNPAHLPEYFSPVKKHLEHFQLSMRRIGISPKQAALQFVMGIKEIDTVLCGVNNRAQLLELSNLARLPSEPLVPERFSISDDTILNPSKWRIDTHS</sequence>
<evidence type="ECO:0000313" key="2">
    <source>
        <dbReference type="EMBL" id="MEB3102218.1"/>
    </source>
</evidence>
<organism evidence="2 3">
    <name type="scientific">Ferviditalea candida</name>
    <dbReference type="NCBI Taxonomy" id="3108399"/>
    <lineage>
        <taxon>Bacteria</taxon>
        <taxon>Bacillati</taxon>
        <taxon>Bacillota</taxon>
        <taxon>Bacilli</taxon>
        <taxon>Bacillales</taxon>
        <taxon>Paenibacillaceae</taxon>
        <taxon>Ferviditalea</taxon>
    </lineage>
</organism>
<feature type="domain" description="NADP-dependent oxidoreductase" evidence="1">
    <location>
        <begin position="19"/>
        <end position="282"/>
    </location>
</feature>
<name>A0ABU5ZI81_9BACL</name>
<proteinExistence type="predicted"/>
<dbReference type="SUPFAM" id="SSF51430">
    <property type="entry name" value="NAD(P)-linked oxidoreductase"/>
    <property type="match status" value="1"/>
</dbReference>
<dbReference type="InterPro" id="IPR053135">
    <property type="entry name" value="AKR2_Oxidoreductase"/>
</dbReference>
<gene>
    <name evidence="2" type="ORF">VF724_11145</name>
</gene>
<dbReference type="PANTHER" id="PTHR43312:SF1">
    <property type="entry name" value="NADP-DEPENDENT OXIDOREDUCTASE DOMAIN-CONTAINING PROTEIN"/>
    <property type="match status" value="1"/>
</dbReference>
<comment type="caution">
    <text evidence="2">The sequence shown here is derived from an EMBL/GenBank/DDBJ whole genome shotgun (WGS) entry which is preliminary data.</text>
</comment>